<dbReference type="PROSITE" id="PS51257">
    <property type="entry name" value="PROKAR_LIPOPROTEIN"/>
    <property type="match status" value="1"/>
</dbReference>
<keyword evidence="1" id="KW-0732">Signal</keyword>
<evidence type="ECO:0000313" key="2">
    <source>
        <dbReference type="EMBL" id="MBZ4038026.1"/>
    </source>
</evidence>
<dbReference type="Proteomes" id="UP001430954">
    <property type="component" value="Unassembled WGS sequence"/>
</dbReference>
<evidence type="ECO:0000313" key="3">
    <source>
        <dbReference type="Proteomes" id="UP001430954"/>
    </source>
</evidence>
<protein>
    <submittedName>
        <fullName evidence="2">DUF2782 domain-containing protein</fullName>
    </submittedName>
</protein>
<dbReference type="RefSeq" id="WP_223674246.1">
    <property type="nucleotide sequence ID" value="NZ_JAINZW010000001.1"/>
</dbReference>
<accession>A0ABS7T2D2</accession>
<sequence>MRLAFAPLLLLLSACATMGASDPTAGLEDADITRRTLDGGDVVEEYRIAGQLRVVKVVPLRGPTYYLVDSNGDGTLDSSEGEGPISPVQYKLFEW</sequence>
<proteinExistence type="predicted"/>
<reference evidence="2 3" key="1">
    <citation type="submission" date="2021-09" db="EMBL/GenBank/DDBJ databases">
        <title>Lysobacter sp. 13A isolated from the river sediment.</title>
        <authorList>
            <person name="Liu H."/>
            <person name="Li S."/>
            <person name="Mao S."/>
        </authorList>
    </citation>
    <scope>NUCLEOTIDE SEQUENCE [LARGE SCALE GENOMIC DNA]</scope>
    <source>
        <strain evidence="2 3">13A</strain>
    </source>
</reference>
<dbReference type="Pfam" id="PF11191">
    <property type="entry name" value="DUF2782"/>
    <property type="match status" value="1"/>
</dbReference>
<gene>
    <name evidence="2" type="ORF">K6753_00565</name>
</gene>
<evidence type="ECO:0000256" key="1">
    <source>
        <dbReference type="SAM" id="SignalP"/>
    </source>
</evidence>
<feature type="signal peptide" evidence="1">
    <location>
        <begin position="1"/>
        <end position="19"/>
    </location>
</feature>
<feature type="chain" id="PRO_5046661398" evidence="1">
    <location>
        <begin position="20"/>
        <end position="95"/>
    </location>
</feature>
<organism evidence="2 3">
    <name type="scientific">Novilysobacter selenitireducens</name>
    <dbReference type="NCBI Taxonomy" id="2872639"/>
    <lineage>
        <taxon>Bacteria</taxon>
        <taxon>Pseudomonadati</taxon>
        <taxon>Pseudomonadota</taxon>
        <taxon>Gammaproteobacteria</taxon>
        <taxon>Lysobacterales</taxon>
        <taxon>Lysobacteraceae</taxon>
        <taxon>Novilysobacter</taxon>
    </lineage>
</organism>
<dbReference type="InterPro" id="IPR021357">
    <property type="entry name" value="DUF2782"/>
</dbReference>
<dbReference type="Gene3D" id="2.20.130.30">
    <property type="entry name" value="Protein of unknown function DUF2782"/>
    <property type="match status" value="1"/>
</dbReference>
<keyword evidence="3" id="KW-1185">Reference proteome</keyword>
<comment type="caution">
    <text evidence="2">The sequence shown here is derived from an EMBL/GenBank/DDBJ whole genome shotgun (WGS) entry which is preliminary data.</text>
</comment>
<dbReference type="EMBL" id="JAINZW010000001">
    <property type="protein sequence ID" value="MBZ4038026.1"/>
    <property type="molecule type" value="Genomic_DNA"/>
</dbReference>
<name>A0ABS7T2D2_9GAMM</name>